<dbReference type="EMBL" id="LLXZ01000234">
    <property type="protein sequence ID" value="KRQ92738.1"/>
    <property type="molecule type" value="Genomic_DNA"/>
</dbReference>
<name>A0A0R3KJ44_9BRAD</name>
<dbReference type="AlphaFoldDB" id="A0A0R3KJ44"/>
<evidence type="ECO:0000313" key="1">
    <source>
        <dbReference type="EMBL" id="KRQ92738.1"/>
    </source>
</evidence>
<comment type="caution">
    <text evidence="1">The sequence shown here is derived from an EMBL/GenBank/DDBJ whole genome shotgun (WGS) entry which is preliminary data.</text>
</comment>
<keyword evidence="2" id="KW-1185">Reference proteome</keyword>
<protein>
    <submittedName>
        <fullName evidence="1">Uncharacterized protein</fullName>
    </submittedName>
</protein>
<evidence type="ECO:0000313" key="2">
    <source>
        <dbReference type="Proteomes" id="UP000050863"/>
    </source>
</evidence>
<accession>A0A0R3KJ44</accession>
<reference evidence="1 2" key="1">
    <citation type="submission" date="2014-03" db="EMBL/GenBank/DDBJ databases">
        <title>Bradyrhizobium valentinum sp. nov., isolated from effective nodules of Lupinus mariae-josephae, a lupine endemic of basic-lime soils in Eastern Spain.</title>
        <authorList>
            <person name="Duran D."/>
            <person name="Rey L."/>
            <person name="Navarro A."/>
            <person name="Busquets A."/>
            <person name="Imperial J."/>
            <person name="Ruiz-Argueso T."/>
        </authorList>
    </citation>
    <scope>NUCLEOTIDE SEQUENCE [LARGE SCALE GENOMIC DNA]</scope>
    <source>
        <strain evidence="1 2">PAC68</strain>
    </source>
</reference>
<gene>
    <name evidence="1" type="ORF">CQ12_26515</name>
</gene>
<proteinExistence type="predicted"/>
<organism evidence="1 2">
    <name type="scientific">Bradyrhizobium jicamae</name>
    <dbReference type="NCBI Taxonomy" id="280332"/>
    <lineage>
        <taxon>Bacteria</taxon>
        <taxon>Pseudomonadati</taxon>
        <taxon>Pseudomonadota</taxon>
        <taxon>Alphaproteobacteria</taxon>
        <taxon>Hyphomicrobiales</taxon>
        <taxon>Nitrobacteraceae</taxon>
        <taxon>Bradyrhizobium</taxon>
    </lineage>
</organism>
<sequence>MPDGRGKALLSQKEPSVTEKQKGLRDIAGGLQFRGGYIRPRYATRLLLGFSCEALRFSYVMYINAL</sequence>
<dbReference type="Proteomes" id="UP000050863">
    <property type="component" value="Unassembled WGS sequence"/>
</dbReference>